<accession>A0AA47EHA6</accession>
<organism evidence="2 3">
    <name type="scientific">Clostridium estertheticum</name>
    <dbReference type="NCBI Taxonomy" id="238834"/>
    <lineage>
        <taxon>Bacteria</taxon>
        <taxon>Bacillati</taxon>
        <taxon>Bacillota</taxon>
        <taxon>Clostridia</taxon>
        <taxon>Eubacteriales</taxon>
        <taxon>Clostridiaceae</taxon>
        <taxon>Clostridium</taxon>
    </lineage>
</organism>
<dbReference type="Proteomes" id="UP001164733">
    <property type="component" value="Chromosome"/>
</dbReference>
<reference evidence="2" key="1">
    <citation type="submission" date="2021-11" db="EMBL/GenBank/DDBJ databases">
        <title>Clostridia strains as spoilage organisms.</title>
        <authorList>
            <person name="Wambui J."/>
            <person name="Stevens M.J.A."/>
            <person name="Stephan R."/>
        </authorList>
    </citation>
    <scope>NUCLEOTIDE SEQUENCE</scope>
    <source>
        <strain evidence="2">CF009</strain>
    </source>
</reference>
<dbReference type="AlphaFoldDB" id="A0AA47EHA6"/>
<evidence type="ECO:0000313" key="2">
    <source>
        <dbReference type="EMBL" id="WAG59404.1"/>
    </source>
</evidence>
<dbReference type="RefSeq" id="WP_216127303.1">
    <property type="nucleotide sequence ID" value="NZ_CP086239.1"/>
</dbReference>
<keyword evidence="1" id="KW-1133">Transmembrane helix</keyword>
<keyword evidence="1" id="KW-0472">Membrane</keyword>
<evidence type="ECO:0000256" key="1">
    <source>
        <dbReference type="SAM" id="Phobius"/>
    </source>
</evidence>
<keyword evidence="1" id="KW-0812">Transmembrane</keyword>
<dbReference type="EMBL" id="CP086239">
    <property type="protein sequence ID" value="WAG59404.1"/>
    <property type="molecule type" value="Genomic_DNA"/>
</dbReference>
<gene>
    <name evidence="2" type="ORF">LL038_17420</name>
</gene>
<protein>
    <submittedName>
        <fullName evidence="2">Uncharacterized protein</fullName>
    </submittedName>
</protein>
<sequence length="45" mass="5196">MQTMKQLFQKESVIKILLLAGLVLFVYLYLQKKTPLSVDGDEFCC</sequence>
<feature type="transmembrane region" description="Helical" evidence="1">
    <location>
        <begin position="12"/>
        <end position="30"/>
    </location>
</feature>
<proteinExistence type="predicted"/>
<name>A0AA47EHA6_9CLOT</name>
<evidence type="ECO:0000313" key="3">
    <source>
        <dbReference type="Proteomes" id="UP001164733"/>
    </source>
</evidence>